<dbReference type="Proteomes" id="UP000257559">
    <property type="component" value="Chromosome"/>
</dbReference>
<keyword evidence="2" id="KW-1185">Reference proteome</keyword>
<evidence type="ECO:0000313" key="1">
    <source>
        <dbReference type="EMBL" id="SYV97942.1"/>
    </source>
</evidence>
<dbReference type="EMBL" id="LS991951">
    <property type="protein sequence ID" value="SYV97942.1"/>
    <property type="molecule type" value="Genomic_DNA"/>
</dbReference>
<feature type="non-terminal residue" evidence="1">
    <location>
        <position position="34"/>
    </location>
</feature>
<name>A0A3B0PMB8_9BACT</name>
<organism evidence="1 2">
    <name type="scientific">Mycoplasmopsis edwardii</name>
    <dbReference type="NCBI Taxonomy" id="53558"/>
    <lineage>
        <taxon>Bacteria</taxon>
        <taxon>Bacillati</taxon>
        <taxon>Mycoplasmatota</taxon>
        <taxon>Mycoplasmoidales</taxon>
        <taxon>Metamycoplasmataceae</taxon>
        <taxon>Mycoplasmopsis</taxon>
    </lineage>
</organism>
<dbReference type="AlphaFoldDB" id="A0A3B0PMB8"/>
<accession>A0A3B0PMB8</accession>
<gene>
    <name evidence="1" type="ORF">NCTC10132_01313</name>
</gene>
<proteinExistence type="predicted"/>
<evidence type="ECO:0000313" key="2">
    <source>
        <dbReference type="Proteomes" id="UP000257559"/>
    </source>
</evidence>
<sequence length="34" mass="4199">MAKRQRSFLERLSEINDNYDEKNKKVATKTKRNW</sequence>
<dbReference type="KEGG" id="medw:NCTC10132_01313"/>
<protein>
    <submittedName>
        <fullName evidence="1">Uncharacterized protein</fullName>
    </submittedName>
</protein>
<reference evidence="2" key="1">
    <citation type="submission" date="2018-06" db="EMBL/GenBank/DDBJ databases">
        <authorList>
            <consortium name="Pathogen Informatics"/>
        </authorList>
    </citation>
    <scope>NUCLEOTIDE SEQUENCE [LARGE SCALE GENOMIC DNA]</scope>
    <source>
        <strain evidence="2">NCTC10132</strain>
    </source>
</reference>